<name>A0ABD2YH93_9GENT</name>
<accession>A0ABD2YH93</accession>
<sequence length="117" mass="13192">MERVTFSFRTRGCEEPSTSLAVTPEDSGCFKSDKSKATRPLLVAAVFVIHHLQQPLRFFPYGLRSQIFVLPTKASEIQEESLQQKDDSEPSRLAADGKQIRITLGYSGLQLMESKWT</sequence>
<organism evidence="1 2">
    <name type="scientific">Cinchona calisaya</name>
    <dbReference type="NCBI Taxonomy" id="153742"/>
    <lineage>
        <taxon>Eukaryota</taxon>
        <taxon>Viridiplantae</taxon>
        <taxon>Streptophyta</taxon>
        <taxon>Embryophyta</taxon>
        <taxon>Tracheophyta</taxon>
        <taxon>Spermatophyta</taxon>
        <taxon>Magnoliopsida</taxon>
        <taxon>eudicotyledons</taxon>
        <taxon>Gunneridae</taxon>
        <taxon>Pentapetalae</taxon>
        <taxon>asterids</taxon>
        <taxon>lamiids</taxon>
        <taxon>Gentianales</taxon>
        <taxon>Rubiaceae</taxon>
        <taxon>Cinchonoideae</taxon>
        <taxon>Cinchoneae</taxon>
        <taxon>Cinchona</taxon>
    </lineage>
</organism>
<comment type="caution">
    <text evidence="1">The sequence shown here is derived from an EMBL/GenBank/DDBJ whole genome shotgun (WGS) entry which is preliminary data.</text>
</comment>
<evidence type="ECO:0000313" key="1">
    <source>
        <dbReference type="EMBL" id="KAL3504918.1"/>
    </source>
</evidence>
<dbReference type="Proteomes" id="UP001630127">
    <property type="component" value="Unassembled WGS sequence"/>
</dbReference>
<dbReference type="AlphaFoldDB" id="A0ABD2YH93"/>
<proteinExistence type="predicted"/>
<dbReference type="EMBL" id="JBJUIK010000014">
    <property type="protein sequence ID" value="KAL3504918.1"/>
    <property type="molecule type" value="Genomic_DNA"/>
</dbReference>
<reference evidence="1 2" key="1">
    <citation type="submission" date="2024-11" db="EMBL/GenBank/DDBJ databases">
        <title>A near-complete genome assembly of Cinchona calisaya.</title>
        <authorList>
            <person name="Lian D.C."/>
            <person name="Zhao X.W."/>
            <person name="Wei L."/>
        </authorList>
    </citation>
    <scope>NUCLEOTIDE SEQUENCE [LARGE SCALE GENOMIC DNA]</scope>
    <source>
        <tissue evidence="1">Nenye</tissue>
    </source>
</reference>
<gene>
    <name evidence="1" type="ORF">ACH5RR_034759</name>
</gene>
<evidence type="ECO:0000313" key="2">
    <source>
        <dbReference type="Proteomes" id="UP001630127"/>
    </source>
</evidence>
<keyword evidence="2" id="KW-1185">Reference proteome</keyword>
<protein>
    <submittedName>
        <fullName evidence="1">Uncharacterized protein</fullName>
    </submittedName>
</protein>